<organism evidence="1 2">
    <name type="scientific">Cirrhinus mrigala</name>
    <name type="common">Mrigala</name>
    <dbReference type="NCBI Taxonomy" id="683832"/>
    <lineage>
        <taxon>Eukaryota</taxon>
        <taxon>Metazoa</taxon>
        <taxon>Chordata</taxon>
        <taxon>Craniata</taxon>
        <taxon>Vertebrata</taxon>
        <taxon>Euteleostomi</taxon>
        <taxon>Actinopterygii</taxon>
        <taxon>Neopterygii</taxon>
        <taxon>Teleostei</taxon>
        <taxon>Ostariophysi</taxon>
        <taxon>Cypriniformes</taxon>
        <taxon>Cyprinidae</taxon>
        <taxon>Labeoninae</taxon>
        <taxon>Labeonini</taxon>
        <taxon>Cirrhinus</taxon>
    </lineage>
</organism>
<name>A0ABD0RAK4_CIRMR</name>
<dbReference type="InterPro" id="IPR015943">
    <property type="entry name" value="WD40/YVTN_repeat-like_dom_sf"/>
</dbReference>
<accession>A0ABD0RAK4</accession>
<dbReference type="GO" id="GO:0007399">
    <property type="term" value="P:nervous system development"/>
    <property type="evidence" value="ECO:0007669"/>
    <property type="project" value="UniProtKB-ARBA"/>
</dbReference>
<gene>
    <name evidence="1" type="ORF">M9458_009134</name>
</gene>
<protein>
    <submittedName>
        <fullName evidence="1">Uncharacterized protein</fullName>
    </submittedName>
</protein>
<proteinExistence type="predicted"/>
<dbReference type="Gene3D" id="2.130.10.10">
    <property type="entry name" value="YVTN repeat-like/Quinoprotein amine dehydrogenase"/>
    <property type="match status" value="1"/>
</dbReference>
<reference evidence="1 2" key="1">
    <citation type="submission" date="2024-05" db="EMBL/GenBank/DDBJ databases">
        <title>Genome sequencing and assembly of Indian major carp, Cirrhinus mrigala (Hamilton, 1822).</title>
        <authorList>
            <person name="Mohindra V."/>
            <person name="Chowdhury L.M."/>
            <person name="Lal K."/>
            <person name="Jena J.K."/>
        </authorList>
    </citation>
    <scope>NUCLEOTIDE SEQUENCE [LARGE SCALE GENOMIC DNA]</scope>
    <source>
        <strain evidence="1">CM1030</strain>
        <tissue evidence="1">Blood</tissue>
    </source>
</reference>
<dbReference type="EMBL" id="JAMKFB020000004">
    <property type="protein sequence ID" value="KAL0195562.1"/>
    <property type="molecule type" value="Genomic_DNA"/>
</dbReference>
<sequence length="252" mass="28242">MRLDLYEEKWKDITNATHRNRVNILVPFDINSTLVTCGTFNGYCEVLDINDITNSIYYESKIFEGPQQDEKSVAFIADRYLLVGKKDDDAKAQDTIYSVVTLWSTLQSQPGGIFSKIAEGSEAIIQSTVRDVEFVDGFQRVSPSESYLFLNAKTDKERKVLVLWMNSSKEKKRDIIRSLQAATIKCCSDQIRPVLVASTIIPSVNGVIWAGVFSAQDQKDPENSALALYDISKVQGQVRGFCPIGGRQCGYE</sequence>
<dbReference type="Proteomes" id="UP001529510">
    <property type="component" value="Unassembled WGS sequence"/>
</dbReference>
<feature type="non-terminal residue" evidence="1">
    <location>
        <position position="252"/>
    </location>
</feature>
<evidence type="ECO:0000313" key="2">
    <source>
        <dbReference type="Proteomes" id="UP001529510"/>
    </source>
</evidence>
<dbReference type="InterPro" id="IPR036352">
    <property type="entry name" value="Semap_dom_sf"/>
</dbReference>
<dbReference type="SUPFAM" id="SSF101912">
    <property type="entry name" value="Sema domain"/>
    <property type="match status" value="1"/>
</dbReference>
<dbReference type="AlphaFoldDB" id="A0ABD0RAK4"/>
<evidence type="ECO:0000313" key="1">
    <source>
        <dbReference type="EMBL" id="KAL0195562.1"/>
    </source>
</evidence>
<comment type="caution">
    <text evidence="1">The sequence shown here is derived from an EMBL/GenBank/DDBJ whole genome shotgun (WGS) entry which is preliminary data.</text>
</comment>
<keyword evidence="2" id="KW-1185">Reference proteome</keyword>